<accession>A0A1M4EAG6</accession>
<name>A0A1M4EAG6_9ACTN</name>
<sequence>MDEAPTGLDRLTTGLGVLNVLSDLAAERPALVLLDDMQGRDAESVQALVFAASRGQEAECRRHVELVRQQVSVSGAHFQGAPEPAEAYVQRGRHADARAVMFDGLEASDAGRWAEGLRKVNAVCRIRLG</sequence>
<proteinExistence type="predicted"/>
<dbReference type="AlphaFoldDB" id="A0A1M4EAG6"/>
<reference evidence="1" key="1">
    <citation type="submission" date="2016-04" db="EMBL/GenBank/DDBJ databases">
        <authorList>
            <person name="Evans L.H."/>
            <person name="Alamgir A."/>
            <person name="Owens N."/>
            <person name="Weber N.D."/>
            <person name="Virtaneva K."/>
            <person name="Barbian K."/>
            <person name="Babar A."/>
            <person name="Rosenke K."/>
        </authorList>
    </citation>
    <scope>NUCLEOTIDE SEQUENCE</scope>
    <source>
        <strain evidence="1">Nono1</strain>
    </source>
</reference>
<evidence type="ECO:0000313" key="1">
    <source>
        <dbReference type="EMBL" id="SBO95708.1"/>
    </source>
</evidence>
<dbReference type="RefSeq" id="WP_225275063.1">
    <property type="nucleotide sequence ID" value="NZ_CP084058.1"/>
</dbReference>
<protein>
    <submittedName>
        <fullName evidence="1">Uncharacterized protein</fullName>
    </submittedName>
</protein>
<organism evidence="1">
    <name type="scientific">Nonomuraea gerenzanensis</name>
    <dbReference type="NCBI Taxonomy" id="93944"/>
    <lineage>
        <taxon>Bacteria</taxon>
        <taxon>Bacillati</taxon>
        <taxon>Actinomycetota</taxon>
        <taxon>Actinomycetes</taxon>
        <taxon>Streptosporangiales</taxon>
        <taxon>Streptosporangiaceae</taxon>
        <taxon>Nonomuraea</taxon>
    </lineage>
</organism>
<gene>
    <name evidence="1" type="ORF">BN4615_P5224</name>
</gene>
<dbReference type="EMBL" id="LT559118">
    <property type="protein sequence ID" value="SBO95708.1"/>
    <property type="molecule type" value="Genomic_DNA"/>
</dbReference>